<gene>
    <name evidence="4" type="ORF">F0357_12060</name>
</gene>
<dbReference type="RefSeq" id="WP_153481755.1">
    <property type="nucleotide sequence ID" value="NZ_VWNA01000001.1"/>
</dbReference>
<dbReference type="PANTHER" id="PTHR37957:SF1">
    <property type="entry name" value="PHYTASE-LIKE DOMAIN-CONTAINING PROTEIN"/>
    <property type="match status" value="1"/>
</dbReference>
<protein>
    <submittedName>
        <fullName evidence="4">Esterase-like activity of phytase family protein</fullName>
    </submittedName>
</protein>
<organism evidence="4 5">
    <name type="scientific">Segnochrobactrum spirostomi</name>
    <dbReference type="NCBI Taxonomy" id="2608987"/>
    <lineage>
        <taxon>Bacteria</taxon>
        <taxon>Pseudomonadati</taxon>
        <taxon>Pseudomonadota</taxon>
        <taxon>Alphaproteobacteria</taxon>
        <taxon>Hyphomicrobiales</taxon>
        <taxon>Segnochrobactraceae</taxon>
        <taxon>Segnochrobactrum</taxon>
    </lineage>
</organism>
<evidence type="ECO:0000256" key="1">
    <source>
        <dbReference type="SAM" id="MobiDB-lite"/>
    </source>
</evidence>
<dbReference type="EMBL" id="VWNA01000001">
    <property type="protein sequence ID" value="MQT13363.1"/>
    <property type="molecule type" value="Genomic_DNA"/>
</dbReference>
<proteinExistence type="predicted"/>
<evidence type="ECO:0000259" key="3">
    <source>
        <dbReference type="Pfam" id="PF13449"/>
    </source>
</evidence>
<accession>A0A6A7Y2R2</accession>
<feature type="domain" description="Phytase-like" evidence="3">
    <location>
        <begin position="99"/>
        <end position="468"/>
    </location>
</feature>
<dbReference type="AlphaFoldDB" id="A0A6A7Y2R2"/>
<evidence type="ECO:0000313" key="4">
    <source>
        <dbReference type="EMBL" id="MQT13363.1"/>
    </source>
</evidence>
<feature type="signal peptide" evidence="2">
    <location>
        <begin position="1"/>
        <end position="27"/>
    </location>
</feature>
<dbReference type="Proteomes" id="UP000332515">
    <property type="component" value="Unassembled WGS sequence"/>
</dbReference>
<dbReference type="PANTHER" id="PTHR37957">
    <property type="entry name" value="BLR7070 PROTEIN"/>
    <property type="match status" value="1"/>
</dbReference>
<name>A0A6A7Y2R2_9HYPH</name>
<feature type="region of interest" description="Disordered" evidence="1">
    <location>
        <begin position="149"/>
        <end position="177"/>
    </location>
</feature>
<evidence type="ECO:0000313" key="5">
    <source>
        <dbReference type="Proteomes" id="UP000332515"/>
    </source>
</evidence>
<comment type="caution">
    <text evidence="4">The sequence shown here is derived from an EMBL/GenBank/DDBJ whole genome shotgun (WGS) entry which is preliminary data.</text>
</comment>
<keyword evidence="5" id="KW-1185">Reference proteome</keyword>
<feature type="chain" id="PRO_5025553256" evidence="2">
    <location>
        <begin position="28"/>
        <end position="504"/>
    </location>
</feature>
<dbReference type="SUPFAM" id="SSF75011">
    <property type="entry name" value="3-carboxy-cis,cis-mucoante lactonizing enzyme"/>
    <property type="match status" value="1"/>
</dbReference>
<dbReference type="InterPro" id="IPR027372">
    <property type="entry name" value="Phytase-like_dom"/>
</dbReference>
<evidence type="ECO:0000256" key="2">
    <source>
        <dbReference type="SAM" id="SignalP"/>
    </source>
</evidence>
<dbReference type="Pfam" id="PF13449">
    <property type="entry name" value="Phytase-like"/>
    <property type="match status" value="1"/>
</dbReference>
<sequence>MQVASFRRGLAPACALIALLAAGAVNAQPLEIGAPLLSSGTGDKPVQSDGQALQNLGLVGVARLPADTVDFLGDTLGSISGMAIAPGSWKKDGEGYTARLYSLPDRGRNSPEDNEYSDYAGRLVEYDLSFVPGKSLSLKPTGKGIEFKDFNGKPTTGADPGPGLITEDGSVLPSPAEGALGAGKVSLDAEAVAFQPDGSFYVGDEYAAGIYYFGPDGQMKGFIAPDPAIAPMKDGKLNDNSVKAPDTGRRNNQGIEAVSITPDGKTLVAVLQSATLQDSSASKDQANRANTRIFLYDIAENPTPKAPKAVYALTLPVIASKGDGKIDKTAAQSEVVALDDHRFLVLSRDGNGLGAKPGVPEVFKVILLVDTTGATNLAGTEYETGTKPIAPAQDGKNVLDPAIKPVSTAILLNLLNPDDLGRFGLNLHNDKQDENTLSEKWEAMALVPALDPAKPDDYFLFVGNDNDFLTKKGVMQGKAYSDKIDNPTTVLAYRLSLPGIKLGH</sequence>
<reference evidence="4 5" key="1">
    <citation type="submission" date="2019-09" db="EMBL/GenBank/DDBJ databases">
        <title>Segnochrobactrum spirostomi gen. nov., sp. nov., isolated from the ciliate Spirostomum cf. yagiui and description of a novel family, Segnochrobactraceae fam. nov. within the order Rhizobiales of the class Alphaproteobacteria.</title>
        <authorList>
            <person name="Akter S."/>
            <person name="Shazib S.U.A."/>
            <person name="Shin M.K."/>
        </authorList>
    </citation>
    <scope>NUCLEOTIDE SEQUENCE [LARGE SCALE GENOMIC DNA]</scope>
    <source>
        <strain evidence="4 5">Sp-1</strain>
    </source>
</reference>
<keyword evidence="2" id="KW-0732">Signal</keyword>